<dbReference type="InterPro" id="IPR003772">
    <property type="entry name" value="YceD"/>
</dbReference>
<name>A0A1G8IWA2_9LACT</name>
<dbReference type="Proteomes" id="UP000235682">
    <property type="component" value="Unassembled WGS sequence"/>
</dbReference>
<dbReference type="STRING" id="84521.SAMN04487994_100249"/>
<protein>
    <recommendedName>
        <fullName evidence="3">DUF177 domain-containing protein</fullName>
    </recommendedName>
</protein>
<evidence type="ECO:0008006" key="3">
    <source>
        <dbReference type="Google" id="ProtNLM"/>
    </source>
</evidence>
<dbReference type="OrthoDB" id="9790372at2"/>
<evidence type="ECO:0000313" key="2">
    <source>
        <dbReference type="Proteomes" id="UP000235682"/>
    </source>
</evidence>
<dbReference type="AlphaFoldDB" id="A0A1G8IWA2"/>
<reference evidence="1 2" key="1">
    <citation type="submission" date="2017-09" db="EMBL/GenBank/DDBJ databases">
        <title>Bacterial strain isolated from the female urinary microbiota.</title>
        <authorList>
            <person name="Thomas-White K."/>
            <person name="Kumar N."/>
            <person name="Forster S."/>
            <person name="Putonti C."/>
            <person name="Lawley T."/>
            <person name="Wolfe A.J."/>
        </authorList>
    </citation>
    <scope>NUCLEOTIDE SEQUENCE [LARGE SCALE GENOMIC DNA]</scope>
    <source>
        <strain evidence="1 2">UMB0852</strain>
    </source>
</reference>
<sequence length="181" mass="21030">MRWTIEEIRNHGDLLYFDQQLQIKKQVMDRDSSIIDVSPVHVKGYVLSVGYDIVLHAEVEAEVVVPSTRTLDPVTLQLHYPIKERYVTHDPMEPLSDYEETLILLEHDYIDLEPAVIDSILLNIPIKVIGTTKTEQTLPKGEDWQVLTEEEFIQQREEERKNTIDPRLAGLQALLKDKEEE</sequence>
<evidence type="ECO:0000313" key="1">
    <source>
        <dbReference type="EMBL" id="PMC59210.1"/>
    </source>
</evidence>
<dbReference type="Pfam" id="PF02620">
    <property type="entry name" value="YceD"/>
    <property type="match status" value="1"/>
</dbReference>
<comment type="caution">
    <text evidence="1">The sequence shown here is derived from an EMBL/GenBank/DDBJ whole genome shotgun (WGS) entry which is preliminary data.</text>
</comment>
<dbReference type="RefSeq" id="WP_092083863.1">
    <property type="nucleotide sequence ID" value="NZ_FNEL01000002.1"/>
</dbReference>
<accession>A0A1G8IWA2</accession>
<dbReference type="EMBL" id="PNHE01000001">
    <property type="protein sequence ID" value="PMC59210.1"/>
    <property type="molecule type" value="Genomic_DNA"/>
</dbReference>
<gene>
    <name evidence="1" type="ORF">CJ205_00455</name>
</gene>
<keyword evidence="2" id="KW-1185">Reference proteome</keyword>
<organism evidence="1 2">
    <name type="scientific">Dolosicoccus paucivorans</name>
    <dbReference type="NCBI Taxonomy" id="84521"/>
    <lineage>
        <taxon>Bacteria</taxon>
        <taxon>Bacillati</taxon>
        <taxon>Bacillota</taxon>
        <taxon>Bacilli</taxon>
        <taxon>Lactobacillales</taxon>
        <taxon>Aerococcaceae</taxon>
        <taxon>Dolosicoccus</taxon>
    </lineage>
</organism>
<proteinExistence type="predicted"/>